<reference evidence="8" key="2">
    <citation type="submission" date="2019-01" db="UniProtKB">
        <authorList>
            <consortium name="EnsemblPlants"/>
        </authorList>
    </citation>
    <scope>IDENTIFICATION</scope>
    <source>
        <strain evidence="8">cv. Heinz 1706</strain>
    </source>
</reference>
<dbReference type="Pfam" id="PF09243">
    <property type="entry name" value="Rsm22"/>
    <property type="match status" value="3"/>
</dbReference>
<dbReference type="Proteomes" id="UP000004994">
    <property type="component" value="Chromosome 8"/>
</dbReference>
<dbReference type="FunCoup" id="A0A3Q7HUR3">
    <property type="interactions" value="2494"/>
</dbReference>
<evidence type="ECO:0000256" key="6">
    <source>
        <dbReference type="ARBA" id="ARBA00023128"/>
    </source>
</evidence>
<keyword evidence="9" id="KW-1185">Reference proteome</keyword>
<dbReference type="Gramene" id="Solyc08g082880.3.1">
    <property type="protein sequence ID" value="Solyc08g082880.3.1"/>
    <property type="gene ID" value="Solyc08g082880.3"/>
</dbReference>
<proteinExistence type="predicted"/>
<reference evidence="8" key="1">
    <citation type="journal article" date="2012" name="Nature">
        <title>The tomato genome sequence provides insights into fleshy fruit evolution.</title>
        <authorList>
            <consortium name="Tomato Genome Consortium"/>
        </authorList>
    </citation>
    <scope>NUCLEOTIDE SEQUENCE [LARGE SCALE GENOMIC DNA]</scope>
    <source>
        <strain evidence="8">cv. Heinz 1706</strain>
    </source>
</reference>
<keyword evidence="4" id="KW-0408">Iron</keyword>
<dbReference type="GO" id="GO:0008168">
    <property type="term" value="F:methyltransferase activity"/>
    <property type="evidence" value="ECO:0007669"/>
    <property type="project" value="InterPro"/>
</dbReference>
<dbReference type="PANTHER" id="PTHR13184:SF5">
    <property type="entry name" value="METHYLTRANSFERASE-LIKE PROTEIN 17, MITOCHONDRIAL"/>
    <property type="match status" value="1"/>
</dbReference>
<dbReference type="SUPFAM" id="SSF53335">
    <property type="entry name" value="S-adenosyl-L-methionine-dependent methyltransferases"/>
    <property type="match status" value="1"/>
</dbReference>
<accession>A0A3Q7HUR3</accession>
<keyword evidence="5" id="KW-0411">Iron-sulfur</keyword>
<dbReference type="GO" id="GO:0046872">
    <property type="term" value="F:metal ion binding"/>
    <property type="evidence" value="ECO:0007669"/>
    <property type="project" value="UniProtKB-KW"/>
</dbReference>
<dbReference type="AlphaFoldDB" id="A0A3Q7HUR3"/>
<dbReference type="EnsemblPlants" id="Solyc08g082880.3.1">
    <property type="protein sequence ID" value="Solyc08g082880.3.1"/>
    <property type="gene ID" value="Solyc08g082880.3"/>
</dbReference>
<keyword evidence="6" id="KW-0496">Mitochondrion</keyword>
<name>A0A3Q7HUR3_SOLLC</name>
<dbReference type="OMA" id="IMRMTIP"/>
<comment type="function">
    <text evidence="7">Mitochondrial ribosome (mitoribosome) assembly factor. Binds at the interface of the head and body domains of the mitochondrial small ribosomal subunit (mt-SSU), occluding the mRNA channel and preventing compaction of the head domain towards the body. Probable inactive methyltransferase: retains the characteristic folding and ability to bind S-adenosyl-L-methionine, but it probably lost its methyltransferase activity.</text>
</comment>
<keyword evidence="2" id="KW-0479">Metal-binding</keyword>
<evidence type="ECO:0000313" key="9">
    <source>
        <dbReference type="Proteomes" id="UP000004994"/>
    </source>
</evidence>
<evidence type="ECO:0000256" key="2">
    <source>
        <dbReference type="ARBA" id="ARBA00022723"/>
    </source>
</evidence>
<evidence type="ECO:0000256" key="5">
    <source>
        <dbReference type="ARBA" id="ARBA00023014"/>
    </source>
</evidence>
<comment type="subcellular location">
    <subcellularLocation>
        <location evidence="1">Mitochondrion</location>
    </subcellularLocation>
</comment>
<evidence type="ECO:0000256" key="4">
    <source>
        <dbReference type="ARBA" id="ARBA00023004"/>
    </source>
</evidence>
<sequence length="562" mass="64205">MASIVSETVPKFTAEALKSAAKQSERCHIVPIRLRRAIKKYLREQEEPHMKRKVLRLSESFSQIKEVNLMLPTSTSKELFEDPLKSVDCSQRWKIKSAYGDIGLKYRDDETLAYVASRMPAVYSALYRVLSEVRRRLPGFSPAKVLDFGAGTGSAFWAVREVWPRSLSRINLVEPSQSMQRAGQSLIKAVFNALVLMCPNLLPVRIYFSYCSTAVIRKYEADKDGKICPVIAVGLKSLPLIQSYGSIQALSQDVKKSDRQHDLVIADRITVVRQLWEQTGDVLVLVEPGTPQGSNIISQMRSHILWMEKRRSRKLEGVSGKDSKALTTLKNGVYIVAPCPHDGRCPLDNTGKYCHFVQRLQRTSSQRAYKRSKGEPLRGFEDEKFCFIAFRRGERPKQVLLQEYGMPIVNLFLACSIITIVKEPWPLDSMKFETLKEQHARRNPEDLEIDYEDQFISEDEGIEDEVDHVTYDSDATETDAVTENDDWEEEGEERTHADLGGGWGRIIYSPLRRGKRIEMDVCRSINQEGSEGSFERIVITKSRNPTLHHQARRSLWGDLWPF</sequence>
<evidence type="ECO:0000256" key="3">
    <source>
        <dbReference type="ARBA" id="ARBA00022946"/>
    </source>
</evidence>
<organism evidence="8">
    <name type="scientific">Solanum lycopersicum</name>
    <name type="common">Tomato</name>
    <name type="synonym">Lycopersicon esculentum</name>
    <dbReference type="NCBI Taxonomy" id="4081"/>
    <lineage>
        <taxon>Eukaryota</taxon>
        <taxon>Viridiplantae</taxon>
        <taxon>Streptophyta</taxon>
        <taxon>Embryophyta</taxon>
        <taxon>Tracheophyta</taxon>
        <taxon>Spermatophyta</taxon>
        <taxon>Magnoliopsida</taxon>
        <taxon>eudicotyledons</taxon>
        <taxon>Gunneridae</taxon>
        <taxon>Pentapetalae</taxon>
        <taxon>asterids</taxon>
        <taxon>lamiids</taxon>
        <taxon>Solanales</taxon>
        <taxon>Solanaceae</taxon>
        <taxon>Solanoideae</taxon>
        <taxon>Solaneae</taxon>
        <taxon>Solanum</taxon>
        <taxon>Solanum subgen. Lycopersicon</taxon>
    </lineage>
</organism>
<dbReference type="GO" id="GO:0006412">
    <property type="term" value="P:translation"/>
    <property type="evidence" value="ECO:0007669"/>
    <property type="project" value="InterPro"/>
</dbReference>
<evidence type="ECO:0000313" key="8">
    <source>
        <dbReference type="EnsemblPlants" id="Solyc08g082880.3.1"/>
    </source>
</evidence>
<dbReference type="InParanoid" id="A0A3Q7HUR3"/>
<evidence type="ECO:0000256" key="1">
    <source>
        <dbReference type="ARBA" id="ARBA00004173"/>
    </source>
</evidence>
<dbReference type="GO" id="GO:0051536">
    <property type="term" value="F:iron-sulfur cluster binding"/>
    <property type="evidence" value="ECO:0007669"/>
    <property type="project" value="UniProtKB-KW"/>
</dbReference>
<protein>
    <submittedName>
        <fullName evidence="8">Uncharacterized protein</fullName>
    </submittedName>
</protein>
<dbReference type="InterPro" id="IPR052571">
    <property type="entry name" value="Mt_RNA_Methyltransferase"/>
</dbReference>
<dbReference type="GO" id="GO:0005739">
    <property type="term" value="C:mitochondrion"/>
    <property type="evidence" value="ECO:0007669"/>
    <property type="project" value="UniProtKB-SubCell"/>
</dbReference>
<dbReference type="InterPro" id="IPR015324">
    <property type="entry name" value="Ribosomal_Rsm22-like"/>
</dbReference>
<dbReference type="PANTHER" id="PTHR13184">
    <property type="entry name" value="37S RIBOSOMAL PROTEIN S22"/>
    <property type="match status" value="1"/>
</dbReference>
<keyword evidence="3" id="KW-0809">Transit peptide</keyword>
<evidence type="ECO:0000256" key="7">
    <source>
        <dbReference type="ARBA" id="ARBA00045681"/>
    </source>
</evidence>
<dbReference type="STRING" id="4081.A0A3Q7HUR3"/>
<dbReference type="InterPro" id="IPR029063">
    <property type="entry name" value="SAM-dependent_MTases_sf"/>
</dbReference>